<organism evidence="1 2">
    <name type="scientific">Tectimicrobiota bacterium</name>
    <dbReference type="NCBI Taxonomy" id="2528274"/>
    <lineage>
        <taxon>Bacteria</taxon>
        <taxon>Pseudomonadati</taxon>
        <taxon>Nitrospinota/Tectimicrobiota group</taxon>
        <taxon>Candidatus Tectimicrobiota</taxon>
    </lineage>
</organism>
<evidence type="ECO:0008006" key="3">
    <source>
        <dbReference type="Google" id="ProtNLM"/>
    </source>
</evidence>
<dbReference type="EMBL" id="JACPSX010000235">
    <property type="protein sequence ID" value="MBI3015782.1"/>
    <property type="molecule type" value="Genomic_DNA"/>
</dbReference>
<evidence type="ECO:0000313" key="1">
    <source>
        <dbReference type="EMBL" id="MBI3015782.1"/>
    </source>
</evidence>
<comment type="caution">
    <text evidence="1">The sequence shown here is derived from an EMBL/GenBank/DDBJ whole genome shotgun (WGS) entry which is preliminary data.</text>
</comment>
<proteinExistence type="predicted"/>
<gene>
    <name evidence="1" type="ORF">HYY65_12170</name>
</gene>
<dbReference type="AlphaFoldDB" id="A0A932GRY3"/>
<reference evidence="1" key="1">
    <citation type="submission" date="2020-07" db="EMBL/GenBank/DDBJ databases">
        <title>Huge and variable diversity of episymbiotic CPR bacteria and DPANN archaea in groundwater ecosystems.</title>
        <authorList>
            <person name="He C.Y."/>
            <person name="Keren R."/>
            <person name="Whittaker M."/>
            <person name="Farag I.F."/>
            <person name="Doudna J."/>
            <person name="Cate J.H.D."/>
            <person name="Banfield J.F."/>
        </authorList>
    </citation>
    <scope>NUCLEOTIDE SEQUENCE</scope>
    <source>
        <strain evidence="1">NC_groundwater_717_Ag_S-0.2um_59_8</strain>
    </source>
</reference>
<dbReference type="PANTHER" id="PTHR35004">
    <property type="entry name" value="TRANSPOSASE RV3428C-RELATED"/>
    <property type="match status" value="1"/>
</dbReference>
<name>A0A932GRY3_UNCTE</name>
<dbReference type="PANTHER" id="PTHR35004:SF8">
    <property type="entry name" value="TRANSPOSASE RV3428C-RELATED"/>
    <property type="match status" value="1"/>
</dbReference>
<dbReference type="Proteomes" id="UP000741360">
    <property type="component" value="Unassembled WGS sequence"/>
</dbReference>
<sequence>MAYREMGMVEIREVVRRWMGSQGNRAIARATGIDRKTVAKYVRAAQTLGLCRGGLAATDEQIAAVRQAVLSAPERPPSPESQTLEPYREQIRAWLSQDGLRLTKISRRLRALGVTVSYSTLYRFARAHCDFGNPAITVRVAEPPPGEAAEADFGVLGMCGRKRGQACVIAF</sequence>
<evidence type="ECO:0000313" key="2">
    <source>
        <dbReference type="Proteomes" id="UP000741360"/>
    </source>
</evidence>
<accession>A0A932GRY3</accession>
<protein>
    <recommendedName>
        <fullName evidence="3">Transposase</fullName>
    </recommendedName>
</protein>